<dbReference type="InterPro" id="IPR011990">
    <property type="entry name" value="TPR-like_helical_dom_sf"/>
</dbReference>
<protein>
    <recommendedName>
        <fullName evidence="2">Tetratricopeptide repeat protein</fullName>
    </recommendedName>
</protein>
<name>A0AA97AIP7_9CYAN</name>
<gene>
    <name evidence="1" type="ORF">HJG54_03580</name>
</gene>
<accession>A0AA97AIP7</accession>
<sequence>MRLRLAFLGSLIFFGLWGYWGHDLSSLNSPAEASADATADLPDAASESNVNPKADLSDNVIEMAFSLASRSRYVDAIALLQTIPVEDENFLRANQLQDLWAETILTLGQAKLKQGKISEAKAILKSIPETTRSYAEAAELLDNGTNPIK</sequence>
<proteinExistence type="predicted"/>
<reference evidence="1" key="1">
    <citation type="submission" date="2020-05" db="EMBL/GenBank/DDBJ databases">
        <authorList>
            <person name="Zhu T."/>
            <person name="Keshari N."/>
            <person name="Lu X."/>
        </authorList>
    </citation>
    <scope>NUCLEOTIDE SEQUENCE</scope>
    <source>
        <strain evidence="1">NK1-12</strain>
    </source>
</reference>
<dbReference type="AlphaFoldDB" id="A0AA97AIP7"/>
<dbReference type="EMBL" id="CP053586">
    <property type="protein sequence ID" value="WNZ22037.1"/>
    <property type="molecule type" value="Genomic_DNA"/>
</dbReference>
<dbReference type="RefSeq" id="WP_316433413.1">
    <property type="nucleotide sequence ID" value="NZ_CP053586.1"/>
</dbReference>
<organism evidence="1">
    <name type="scientific">Leptolyngbya sp. NK1-12</name>
    <dbReference type="NCBI Taxonomy" id="2547451"/>
    <lineage>
        <taxon>Bacteria</taxon>
        <taxon>Bacillati</taxon>
        <taxon>Cyanobacteriota</taxon>
        <taxon>Cyanophyceae</taxon>
        <taxon>Leptolyngbyales</taxon>
        <taxon>Leptolyngbyaceae</taxon>
        <taxon>Leptolyngbya group</taxon>
        <taxon>Leptolyngbya</taxon>
    </lineage>
</organism>
<evidence type="ECO:0008006" key="2">
    <source>
        <dbReference type="Google" id="ProtNLM"/>
    </source>
</evidence>
<evidence type="ECO:0000313" key="1">
    <source>
        <dbReference type="EMBL" id="WNZ22037.1"/>
    </source>
</evidence>
<dbReference type="Gene3D" id="1.25.40.10">
    <property type="entry name" value="Tetratricopeptide repeat domain"/>
    <property type="match status" value="1"/>
</dbReference>